<dbReference type="RefSeq" id="WP_233724679.1">
    <property type="nucleotide sequence ID" value="NZ_JAJVCN010000001.1"/>
</dbReference>
<proteinExistence type="predicted"/>
<feature type="domain" description="Transposase for insertion sequence element IS21-like C-terminal" evidence="2">
    <location>
        <begin position="60"/>
        <end position="123"/>
    </location>
</feature>
<comment type="caution">
    <text evidence="3">The sequence shown here is derived from an EMBL/GenBank/DDBJ whole genome shotgun (WGS) entry which is preliminary data.</text>
</comment>
<dbReference type="Pfam" id="PF22483">
    <property type="entry name" value="Mu-transpos_C_2"/>
    <property type="match status" value="1"/>
</dbReference>
<dbReference type="PANTHER" id="PTHR35004">
    <property type="entry name" value="TRANSPOSASE RV3428C-RELATED"/>
    <property type="match status" value="1"/>
</dbReference>
<sequence>MPYIRDSFWRGREFGSLPEMQAAAVTWCLEVAGRRSCRPLGGAAPLSVFEAAEADALAALPTSPFVLATWSTAKVGPDIHAKVGHTLYSIPWRFLGATVDAREAGSVVQFFHDGALIKTHPWLERGKRTDTADYPPEKIAFQMRTPVWCRQRAGEIGEHCTAVITDLLAVNALFRLRAAQGVLGLATKYGPERLEAACRRAIEVGDPSYRTIKGILAAGTENIGAERPTGDGGAAAFLHGPDGLFANVVPLSATETAPLAPVATSNDIPGDKPADHCDDVHAVEPGDSAGTGAAS</sequence>
<dbReference type="EMBL" id="JAJVCN010000001">
    <property type="protein sequence ID" value="MCE7003121.1"/>
    <property type="molecule type" value="Genomic_DNA"/>
</dbReference>
<evidence type="ECO:0000256" key="1">
    <source>
        <dbReference type="SAM" id="MobiDB-lite"/>
    </source>
</evidence>
<gene>
    <name evidence="3" type="ORF">LWC34_09805</name>
</gene>
<accession>A0ABS8Z5D5</accession>
<dbReference type="Proteomes" id="UP001521150">
    <property type="component" value="Unassembled WGS sequence"/>
</dbReference>
<feature type="region of interest" description="Disordered" evidence="1">
    <location>
        <begin position="266"/>
        <end position="295"/>
    </location>
</feature>
<reference evidence="3 4" key="1">
    <citation type="submission" date="2021-12" db="EMBL/GenBank/DDBJ databases">
        <title>Genome sequence of Kibdelosporangium philippinense ATCC 49844.</title>
        <authorList>
            <person name="Fedorov E.A."/>
            <person name="Omeragic M."/>
            <person name="Shalygina K.F."/>
            <person name="Maclea K.S."/>
        </authorList>
    </citation>
    <scope>NUCLEOTIDE SEQUENCE [LARGE SCALE GENOMIC DNA]</scope>
    <source>
        <strain evidence="3 4">ATCC 49844</strain>
    </source>
</reference>
<dbReference type="InterPro" id="IPR054353">
    <property type="entry name" value="IstA-like_C"/>
</dbReference>
<keyword evidence="4" id="KW-1185">Reference proteome</keyword>
<feature type="compositionally biased region" description="Basic and acidic residues" evidence="1">
    <location>
        <begin position="269"/>
        <end position="284"/>
    </location>
</feature>
<protein>
    <recommendedName>
        <fullName evidence="2">Transposase for insertion sequence element IS21-like C-terminal domain-containing protein</fullName>
    </recommendedName>
</protein>
<evidence type="ECO:0000313" key="3">
    <source>
        <dbReference type="EMBL" id="MCE7003121.1"/>
    </source>
</evidence>
<name>A0ABS8Z5D5_9PSEU</name>
<organism evidence="3 4">
    <name type="scientific">Kibdelosporangium philippinense</name>
    <dbReference type="NCBI Taxonomy" id="211113"/>
    <lineage>
        <taxon>Bacteria</taxon>
        <taxon>Bacillati</taxon>
        <taxon>Actinomycetota</taxon>
        <taxon>Actinomycetes</taxon>
        <taxon>Pseudonocardiales</taxon>
        <taxon>Pseudonocardiaceae</taxon>
        <taxon>Kibdelosporangium</taxon>
    </lineage>
</organism>
<evidence type="ECO:0000313" key="4">
    <source>
        <dbReference type="Proteomes" id="UP001521150"/>
    </source>
</evidence>
<dbReference type="PANTHER" id="PTHR35004:SF8">
    <property type="entry name" value="TRANSPOSASE RV3428C-RELATED"/>
    <property type="match status" value="1"/>
</dbReference>
<evidence type="ECO:0000259" key="2">
    <source>
        <dbReference type="Pfam" id="PF22483"/>
    </source>
</evidence>